<dbReference type="GO" id="GO:0003700">
    <property type="term" value="F:DNA-binding transcription factor activity"/>
    <property type="evidence" value="ECO:0007669"/>
    <property type="project" value="TreeGrafter"/>
</dbReference>
<dbReference type="PANTHER" id="PTHR30055:SF234">
    <property type="entry name" value="HTH-TYPE TRANSCRIPTIONAL REGULATOR BETI"/>
    <property type="match status" value="1"/>
</dbReference>
<dbReference type="PROSITE" id="PS50977">
    <property type="entry name" value="HTH_TETR_2"/>
    <property type="match status" value="1"/>
</dbReference>
<evidence type="ECO:0000256" key="3">
    <source>
        <dbReference type="ARBA" id="ARBA00023163"/>
    </source>
</evidence>
<reference evidence="8" key="1">
    <citation type="submission" date="2016-10" db="EMBL/GenBank/DDBJ databases">
        <authorList>
            <person name="Varghese N."/>
            <person name="Submissions S."/>
        </authorList>
    </citation>
    <scope>NUCLEOTIDE SEQUENCE [LARGE SCALE GENOMIC DNA]</scope>
    <source>
        <strain evidence="8">DSM 21368</strain>
    </source>
</reference>
<name>A0A1H5LBL0_9MICO</name>
<feature type="domain" description="HTH tetR-type" evidence="6">
    <location>
        <begin position="19"/>
        <end position="79"/>
    </location>
</feature>
<dbReference type="InterPro" id="IPR036271">
    <property type="entry name" value="Tet_transcr_reg_TetR-rel_C_sf"/>
</dbReference>
<dbReference type="EMBL" id="FNTX01000002">
    <property type="protein sequence ID" value="SEE74405.1"/>
    <property type="molecule type" value="Genomic_DNA"/>
</dbReference>
<feature type="DNA-binding region" description="H-T-H motif" evidence="4">
    <location>
        <begin position="42"/>
        <end position="61"/>
    </location>
</feature>
<evidence type="ECO:0000259" key="6">
    <source>
        <dbReference type="PROSITE" id="PS50977"/>
    </source>
</evidence>
<evidence type="ECO:0000256" key="5">
    <source>
        <dbReference type="SAM" id="MobiDB-lite"/>
    </source>
</evidence>
<evidence type="ECO:0000256" key="2">
    <source>
        <dbReference type="ARBA" id="ARBA00023125"/>
    </source>
</evidence>
<dbReference type="InterPro" id="IPR009057">
    <property type="entry name" value="Homeodomain-like_sf"/>
</dbReference>
<dbReference type="STRING" id="648782.SAMN04488554_2720"/>
<dbReference type="AlphaFoldDB" id="A0A1H5LBL0"/>
<evidence type="ECO:0000256" key="4">
    <source>
        <dbReference type="PROSITE-ProRule" id="PRU00335"/>
    </source>
</evidence>
<dbReference type="PANTHER" id="PTHR30055">
    <property type="entry name" value="HTH-TYPE TRANSCRIPTIONAL REGULATOR RUTR"/>
    <property type="match status" value="1"/>
</dbReference>
<dbReference type="InterPro" id="IPR001647">
    <property type="entry name" value="HTH_TetR"/>
</dbReference>
<dbReference type="InterPro" id="IPR050109">
    <property type="entry name" value="HTH-type_TetR-like_transc_reg"/>
</dbReference>
<evidence type="ECO:0000313" key="8">
    <source>
        <dbReference type="Proteomes" id="UP000199220"/>
    </source>
</evidence>
<sequence>MLVADAQTRRPGRPRAGGEDKRERILAEAIALFARKGYAATSVADIAAAAQISKAGLLHHFGSKEGLYSAVLEHRDAVDVLALESGSVWDLLEGFADLMDRNSRTPSMVGLYMAMAVDGTAADHPAHRWLVQHFENAVLTLERAFEQGKTVGIVHPDAPSLALARSVVAIADGIQLQWLCEDVPGGKPVRMGDQMRQLADLIQARWAT</sequence>
<dbReference type="Proteomes" id="UP000199220">
    <property type="component" value="Unassembled WGS sequence"/>
</dbReference>
<gene>
    <name evidence="7" type="ORF">SAMN04488554_2720</name>
</gene>
<evidence type="ECO:0000313" key="7">
    <source>
        <dbReference type="EMBL" id="SEE74405.1"/>
    </source>
</evidence>
<dbReference type="Pfam" id="PF00440">
    <property type="entry name" value="TetR_N"/>
    <property type="match status" value="1"/>
</dbReference>
<organism evidence="7 8">
    <name type="scientific">Ruania alba</name>
    <dbReference type="NCBI Taxonomy" id="648782"/>
    <lineage>
        <taxon>Bacteria</taxon>
        <taxon>Bacillati</taxon>
        <taxon>Actinomycetota</taxon>
        <taxon>Actinomycetes</taxon>
        <taxon>Micrococcales</taxon>
        <taxon>Ruaniaceae</taxon>
        <taxon>Ruania</taxon>
    </lineage>
</organism>
<protein>
    <submittedName>
        <fullName evidence="7">DNA-binding transcriptional regulator, AcrR family</fullName>
    </submittedName>
</protein>
<keyword evidence="2 4" id="KW-0238">DNA-binding</keyword>
<dbReference type="SUPFAM" id="SSF46689">
    <property type="entry name" value="Homeodomain-like"/>
    <property type="match status" value="1"/>
</dbReference>
<accession>A0A1H5LBL0</accession>
<dbReference type="PRINTS" id="PR00455">
    <property type="entry name" value="HTHTETR"/>
</dbReference>
<proteinExistence type="predicted"/>
<dbReference type="GO" id="GO:0000976">
    <property type="term" value="F:transcription cis-regulatory region binding"/>
    <property type="evidence" value="ECO:0007669"/>
    <property type="project" value="TreeGrafter"/>
</dbReference>
<keyword evidence="1" id="KW-0805">Transcription regulation</keyword>
<dbReference type="Gene3D" id="1.10.357.10">
    <property type="entry name" value="Tetracycline Repressor, domain 2"/>
    <property type="match status" value="1"/>
</dbReference>
<keyword evidence="3" id="KW-0804">Transcription</keyword>
<keyword evidence="8" id="KW-1185">Reference proteome</keyword>
<dbReference type="SUPFAM" id="SSF48498">
    <property type="entry name" value="Tetracyclin repressor-like, C-terminal domain"/>
    <property type="match status" value="1"/>
</dbReference>
<evidence type="ECO:0000256" key="1">
    <source>
        <dbReference type="ARBA" id="ARBA00023015"/>
    </source>
</evidence>
<dbReference type="FunFam" id="1.10.10.60:FF:000141">
    <property type="entry name" value="TetR family transcriptional regulator"/>
    <property type="match status" value="1"/>
</dbReference>
<dbReference type="GO" id="GO:0045892">
    <property type="term" value="P:negative regulation of DNA-templated transcription"/>
    <property type="evidence" value="ECO:0007669"/>
    <property type="project" value="UniProtKB-ARBA"/>
</dbReference>
<feature type="region of interest" description="Disordered" evidence="5">
    <location>
        <begin position="1"/>
        <end position="20"/>
    </location>
</feature>